<evidence type="ECO:0000313" key="1">
    <source>
        <dbReference type="EMBL" id="JAT07543.1"/>
    </source>
</evidence>
<dbReference type="EMBL" id="GECU01000164">
    <property type="protein sequence ID" value="JAT07543.1"/>
    <property type="molecule type" value="Transcribed_RNA"/>
</dbReference>
<gene>
    <name evidence="1" type="ORF">g.55823</name>
</gene>
<proteinExistence type="predicted"/>
<organism evidence="1">
    <name type="scientific">Homalodisca liturata</name>
    <dbReference type="NCBI Taxonomy" id="320908"/>
    <lineage>
        <taxon>Eukaryota</taxon>
        <taxon>Metazoa</taxon>
        <taxon>Ecdysozoa</taxon>
        <taxon>Arthropoda</taxon>
        <taxon>Hexapoda</taxon>
        <taxon>Insecta</taxon>
        <taxon>Pterygota</taxon>
        <taxon>Neoptera</taxon>
        <taxon>Paraneoptera</taxon>
        <taxon>Hemiptera</taxon>
        <taxon>Auchenorrhyncha</taxon>
        <taxon>Membracoidea</taxon>
        <taxon>Cicadellidae</taxon>
        <taxon>Cicadellinae</taxon>
        <taxon>Proconiini</taxon>
        <taxon>Homalodisca</taxon>
    </lineage>
</organism>
<feature type="non-terminal residue" evidence="1">
    <location>
        <position position="1"/>
    </location>
</feature>
<name>A0A1B6K7W9_9HEMI</name>
<sequence>KFSDTEASEIGNVFRKFQALRRLHLYGSDQSSEFVHALLPSIPSIRELWISAIDLTSEAAKAFGKCTDLEKLYLYGSTLSLEIITELTSNLHSIKELRVKIEEIDVQAANLFKKCNLGVLSISGHLRPGFFECFLSPPLPNTLLSLYVTKTNEDEHPSDSDMQAIMVAVDDDIEVEILG</sequence>
<dbReference type="Gene3D" id="3.80.10.10">
    <property type="entry name" value="Ribonuclease Inhibitor"/>
    <property type="match status" value="1"/>
</dbReference>
<dbReference type="SUPFAM" id="SSF52047">
    <property type="entry name" value="RNI-like"/>
    <property type="match status" value="1"/>
</dbReference>
<reference evidence="1" key="1">
    <citation type="submission" date="2015-11" db="EMBL/GenBank/DDBJ databases">
        <title>De novo transcriptome assembly of four potential Pierce s Disease insect vectors from Arizona vineyards.</title>
        <authorList>
            <person name="Tassone E.E."/>
        </authorList>
    </citation>
    <scope>NUCLEOTIDE SEQUENCE</scope>
</reference>
<dbReference type="AlphaFoldDB" id="A0A1B6K7W9"/>
<dbReference type="InterPro" id="IPR032675">
    <property type="entry name" value="LRR_dom_sf"/>
</dbReference>
<accession>A0A1B6K7W9</accession>
<protein>
    <submittedName>
        <fullName evidence="1">Uncharacterized protein</fullName>
    </submittedName>
</protein>